<dbReference type="PANTHER" id="PTHR42872">
    <property type="entry name" value="PROTEIN-GLUTAMATE METHYLESTERASE/PROTEIN-GLUTAMINE GLUTAMINASE"/>
    <property type="match status" value="1"/>
</dbReference>
<reference evidence="6 7" key="1">
    <citation type="submission" date="2023-11" db="EMBL/GenBank/DDBJ databases">
        <title>MicrobeMod: A computational toolkit for identifying prokaryotic methylation and restriction-modification with nanopore sequencing.</title>
        <authorList>
            <person name="Crits-Christoph A."/>
            <person name="Kang S.C."/>
            <person name="Lee H."/>
            <person name="Ostrov N."/>
        </authorList>
    </citation>
    <scope>NUCLEOTIDE SEQUENCE [LARGE SCALE GENOMIC DNA]</scope>
    <source>
        <strain evidence="6 7">ATCC 25935</strain>
    </source>
</reference>
<organism evidence="6 7">
    <name type="scientific">Duganella zoogloeoides</name>
    <dbReference type="NCBI Taxonomy" id="75659"/>
    <lineage>
        <taxon>Bacteria</taxon>
        <taxon>Pseudomonadati</taxon>
        <taxon>Pseudomonadota</taxon>
        <taxon>Betaproteobacteria</taxon>
        <taxon>Burkholderiales</taxon>
        <taxon>Oxalobacteraceae</taxon>
        <taxon>Telluria group</taxon>
        <taxon>Duganella</taxon>
    </lineage>
</organism>
<comment type="caution">
    <text evidence="4">Lacks conserved residue(s) required for the propagation of feature annotation.</text>
</comment>
<dbReference type="EMBL" id="CP140152">
    <property type="protein sequence ID" value="WQH06915.1"/>
    <property type="molecule type" value="Genomic_DNA"/>
</dbReference>
<keyword evidence="7" id="KW-1185">Reference proteome</keyword>
<evidence type="ECO:0000259" key="5">
    <source>
        <dbReference type="PROSITE" id="PS50122"/>
    </source>
</evidence>
<evidence type="ECO:0000256" key="2">
    <source>
        <dbReference type="ARBA" id="ARBA00039140"/>
    </source>
</evidence>
<name>A0ABZ0Y4G3_9BURK</name>
<sequence>MQQRSAVNSNFPTVCVGGPAGGLDAYMRLLRHLPADMGLAIVIVNRITMAPTMLRHALAHIAPMPVELIENGMAVVPDRVFVIPSNRDLHIDAASFRLAPVSKPRGWPEVITVFLKSVARSWDGQIVAVIVSGYDDDGADALCGIRDAGGIADAQQLSTARQPDMPESAIATGCIDFILTPEGIAAHFVRIARGDMSAWLRSDALVTVLASGQPALAAS</sequence>
<dbReference type="EC" id="3.1.1.61" evidence="2"/>
<evidence type="ECO:0000313" key="7">
    <source>
        <dbReference type="Proteomes" id="UP001326110"/>
    </source>
</evidence>
<dbReference type="InterPro" id="IPR035909">
    <property type="entry name" value="CheB_C"/>
</dbReference>
<dbReference type="Pfam" id="PF01339">
    <property type="entry name" value="CheB_methylest"/>
    <property type="match status" value="1"/>
</dbReference>
<gene>
    <name evidence="6" type="ORF">SR858_11460</name>
</gene>
<dbReference type="Proteomes" id="UP001326110">
    <property type="component" value="Chromosome"/>
</dbReference>
<dbReference type="RefSeq" id="WP_019920923.1">
    <property type="nucleotide sequence ID" value="NZ_CP140152.1"/>
</dbReference>
<dbReference type="SUPFAM" id="SSF52738">
    <property type="entry name" value="Methylesterase CheB, C-terminal domain"/>
    <property type="match status" value="1"/>
</dbReference>
<comment type="catalytic activity">
    <reaction evidence="3">
        <text>[protein]-L-glutamate 5-O-methyl ester + H2O = L-glutamyl-[protein] + methanol + H(+)</text>
        <dbReference type="Rhea" id="RHEA:23236"/>
        <dbReference type="Rhea" id="RHEA-COMP:10208"/>
        <dbReference type="Rhea" id="RHEA-COMP:10311"/>
        <dbReference type="ChEBI" id="CHEBI:15377"/>
        <dbReference type="ChEBI" id="CHEBI:15378"/>
        <dbReference type="ChEBI" id="CHEBI:17790"/>
        <dbReference type="ChEBI" id="CHEBI:29973"/>
        <dbReference type="ChEBI" id="CHEBI:82795"/>
        <dbReference type="EC" id="3.1.1.61"/>
    </reaction>
</comment>
<dbReference type="InterPro" id="IPR000673">
    <property type="entry name" value="Sig_transdc_resp-reg_Me-estase"/>
</dbReference>
<dbReference type="CDD" id="cd16434">
    <property type="entry name" value="CheB-CheR_fusion"/>
    <property type="match status" value="1"/>
</dbReference>
<feature type="domain" description="CheB-type methylesterase" evidence="5">
    <location>
        <begin position="7"/>
        <end position="195"/>
    </location>
</feature>
<dbReference type="Gene3D" id="3.40.50.180">
    <property type="entry name" value="Methylesterase CheB, C-terminal domain"/>
    <property type="match status" value="1"/>
</dbReference>
<evidence type="ECO:0000256" key="1">
    <source>
        <dbReference type="ARBA" id="ARBA00022801"/>
    </source>
</evidence>
<keyword evidence="1" id="KW-0378">Hydrolase</keyword>
<dbReference type="PROSITE" id="PS50122">
    <property type="entry name" value="CHEB"/>
    <property type="match status" value="1"/>
</dbReference>
<dbReference type="PANTHER" id="PTHR42872:SF6">
    <property type="entry name" value="PROTEIN-GLUTAMATE METHYLESTERASE_PROTEIN-GLUTAMINE GLUTAMINASE"/>
    <property type="match status" value="1"/>
</dbReference>
<evidence type="ECO:0000256" key="4">
    <source>
        <dbReference type="PROSITE-ProRule" id="PRU00050"/>
    </source>
</evidence>
<proteinExistence type="predicted"/>
<evidence type="ECO:0000256" key="3">
    <source>
        <dbReference type="ARBA" id="ARBA00048267"/>
    </source>
</evidence>
<evidence type="ECO:0000313" key="6">
    <source>
        <dbReference type="EMBL" id="WQH06915.1"/>
    </source>
</evidence>
<accession>A0ABZ0Y4G3</accession>
<protein>
    <recommendedName>
        <fullName evidence="2">protein-glutamate methylesterase</fullName>
        <ecNumber evidence="2">3.1.1.61</ecNumber>
    </recommendedName>
</protein>
<dbReference type="GeneID" id="43162734"/>